<dbReference type="EMBL" id="CADCUO010000066">
    <property type="protein sequence ID" value="CAA9382421.1"/>
    <property type="molecule type" value="Genomic_DNA"/>
</dbReference>
<dbReference type="InterPro" id="IPR009936">
    <property type="entry name" value="DUF1468"/>
</dbReference>
<accession>A0A6J4NCW2</accession>
<dbReference type="AlphaFoldDB" id="A0A6J4NCW2"/>
<reference evidence="3" key="1">
    <citation type="submission" date="2020-02" db="EMBL/GenBank/DDBJ databases">
        <authorList>
            <person name="Meier V. D."/>
        </authorList>
    </citation>
    <scope>NUCLEOTIDE SEQUENCE</scope>
    <source>
        <strain evidence="3">AVDCRST_MAG75</strain>
    </source>
</reference>
<gene>
    <name evidence="3" type="ORF">AVDCRST_MAG75-1048</name>
</gene>
<name>A0A6J4NCW2_9ACTN</name>
<keyword evidence="1" id="KW-0812">Transmembrane</keyword>
<feature type="transmembrane region" description="Helical" evidence="1">
    <location>
        <begin position="15"/>
        <end position="33"/>
    </location>
</feature>
<feature type="domain" description="DUF1468" evidence="2">
    <location>
        <begin position="22"/>
        <end position="163"/>
    </location>
</feature>
<keyword evidence="1" id="KW-0472">Membrane</keyword>
<protein>
    <submittedName>
        <fullName evidence="3">Tripartite tricarboxylate transporter TctB family</fullName>
    </submittedName>
</protein>
<feature type="transmembrane region" description="Helical" evidence="1">
    <location>
        <begin position="53"/>
        <end position="73"/>
    </location>
</feature>
<evidence type="ECO:0000259" key="2">
    <source>
        <dbReference type="Pfam" id="PF07331"/>
    </source>
</evidence>
<evidence type="ECO:0000256" key="1">
    <source>
        <dbReference type="SAM" id="Phobius"/>
    </source>
</evidence>
<feature type="transmembrane region" description="Helical" evidence="1">
    <location>
        <begin position="94"/>
        <end position="110"/>
    </location>
</feature>
<sequence>MSSALAAAGESRRPLAEFIPSAFLALLGIILLVDAGTLSNNRTGVDPLGPRPAPILVGAISLVLAIALAVAVYRGDRAEAESGEDVDLSSSMDLKTVLLLIGVFLANIVLIDLLGWVISGGLLFYGSALALGSRHLIRDLCIAAALSLSTFYGFAIGLGVNLPAGILQGIL</sequence>
<proteinExistence type="predicted"/>
<feature type="transmembrane region" description="Helical" evidence="1">
    <location>
        <begin position="140"/>
        <end position="162"/>
    </location>
</feature>
<evidence type="ECO:0000313" key="3">
    <source>
        <dbReference type="EMBL" id="CAA9382421.1"/>
    </source>
</evidence>
<organism evidence="3">
    <name type="scientific">uncultured Propionibacteriaceae bacterium</name>
    <dbReference type="NCBI Taxonomy" id="257457"/>
    <lineage>
        <taxon>Bacteria</taxon>
        <taxon>Bacillati</taxon>
        <taxon>Actinomycetota</taxon>
        <taxon>Actinomycetes</taxon>
        <taxon>Propionibacteriales</taxon>
        <taxon>Propionibacteriaceae</taxon>
        <taxon>environmental samples</taxon>
    </lineage>
</organism>
<dbReference type="Pfam" id="PF07331">
    <property type="entry name" value="TctB"/>
    <property type="match status" value="1"/>
</dbReference>
<keyword evidence="1" id="KW-1133">Transmembrane helix</keyword>